<feature type="compositionally biased region" description="Basic and acidic residues" evidence="1">
    <location>
        <begin position="22"/>
        <end position="31"/>
    </location>
</feature>
<feature type="domain" description="DUF1707" evidence="3">
    <location>
        <begin position="29"/>
        <end position="80"/>
    </location>
</feature>
<dbReference type="Proteomes" id="UP000252770">
    <property type="component" value="Unassembled WGS sequence"/>
</dbReference>
<keyword evidence="2" id="KW-0472">Membrane</keyword>
<gene>
    <name evidence="4" type="ORF">DT076_18385</name>
</gene>
<dbReference type="Pfam" id="PF08044">
    <property type="entry name" value="DUF1707"/>
    <property type="match status" value="1"/>
</dbReference>
<sequence length="170" mass="18840">MDARGAAGRPTPTGRHNGGVDQPERPAPRIGDQERDLAVRYLQEHMAAGRLDQHEFDERMTRALGARVETDLVPLFTDLPAPRIDSRHTSTELVRRGVAPVRRGPSRHAVVTGRLLAGLSWPAAIIGASVLGWGSFWWFVFIPIFVTPWLLGVFGLNEDGEEKKEEDAKD</sequence>
<keyword evidence="5" id="KW-1185">Reference proteome</keyword>
<feature type="transmembrane region" description="Helical" evidence="2">
    <location>
        <begin position="136"/>
        <end position="156"/>
    </location>
</feature>
<dbReference type="AlphaFoldDB" id="A0A367YQ61"/>
<name>A0A367YQ61_9ACTN</name>
<evidence type="ECO:0000256" key="2">
    <source>
        <dbReference type="SAM" id="Phobius"/>
    </source>
</evidence>
<feature type="region of interest" description="Disordered" evidence="1">
    <location>
        <begin position="1"/>
        <end position="31"/>
    </location>
</feature>
<proteinExistence type="predicted"/>
<evidence type="ECO:0000259" key="3">
    <source>
        <dbReference type="Pfam" id="PF08044"/>
    </source>
</evidence>
<reference evidence="4 5" key="1">
    <citation type="submission" date="2018-07" db="EMBL/GenBank/DDBJ databases">
        <title>Desertimonas flava gen. nov. sp. nov.</title>
        <authorList>
            <person name="Liu S."/>
        </authorList>
    </citation>
    <scope>NUCLEOTIDE SEQUENCE [LARGE SCALE GENOMIC DNA]</scope>
    <source>
        <strain evidence="4 5">16Sb5-5</strain>
    </source>
</reference>
<evidence type="ECO:0000313" key="4">
    <source>
        <dbReference type="EMBL" id="RCK68023.1"/>
    </source>
</evidence>
<keyword evidence="2" id="KW-1133">Transmembrane helix</keyword>
<protein>
    <submittedName>
        <fullName evidence="4">DUF1707 domain-containing protein</fullName>
    </submittedName>
</protein>
<accession>A0A367YQ61</accession>
<comment type="caution">
    <text evidence="4">The sequence shown here is derived from an EMBL/GenBank/DDBJ whole genome shotgun (WGS) entry which is preliminary data.</text>
</comment>
<evidence type="ECO:0000256" key="1">
    <source>
        <dbReference type="SAM" id="MobiDB-lite"/>
    </source>
</evidence>
<organism evidence="4 5">
    <name type="scientific">Desertihabitans brevis</name>
    <dbReference type="NCBI Taxonomy" id="2268447"/>
    <lineage>
        <taxon>Bacteria</taxon>
        <taxon>Bacillati</taxon>
        <taxon>Actinomycetota</taxon>
        <taxon>Actinomycetes</taxon>
        <taxon>Propionibacteriales</taxon>
        <taxon>Propionibacteriaceae</taxon>
        <taxon>Desertihabitans</taxon>
    </lineage>
</organism>
<evidence type="ECO:0000313" key="5">
    <source>
        <dbReference type="Proteomes" id="UP000252770"/>
    </source>
</evidence>
<dbReference type="EMBL" id="QOUI01000015">
    <property type="protein sequence ID" value="RCK68023.1"/>
    <property type="molecule type" value="Genomic_DNA"/>
</dbReference>
<feature type="transmembrane region" description="Helical" evidence="2">
    <location>
        <begin position="111"/>
        <end position="130"/>
    </location>
</feature>
<dbReference type="InterPro" id="IPR012551">
    <property type="entry name" value="DUF1707_SHOCT-like"/>
</dbReference>
<keyword evidence="2" id="KW-0812">Transmembrane</keyword>